<name>A0A1P8YY79_PASFU</name>
<dbReference type="Gene3D" id="3.10.50.40">
    <property type="match status" value="1"/>
</dbReference>
<dbReference type="FunFam" id="3.10.50.40:FF:000006">
    <property type="entry name" value="Peptidyl-prolyl cis-trans isomerase"/>
    <property type="match status" value="1"/>
</dbReference>
<dbReference type="GO" id="GO:0003755">
    <property type="term" value="F:peptidyl-prolyl cis-trans isomerase activity"/>
    <property type="evidence" value="ECO:0007669"/>
    <property type="project" value="UniProtKB-KW"/>
</dbReference>
<evidence type="ECO:0000256" key="3">
    <source>
        <dbReference type="ARBA" id="ARBA00013194"/>
    </source>
</evidence>
<keyword evidence="7" id="KW-0732">Signal</keyword>
<keyword evidence="4 6" id="KW-0697">Rotamase</keyword>
<dbReference type="PANTHER" id="PTHR45779:SF7">
    <property type="entry name" value="PEPTIDYLPROLYL ISOMERASE"/>
    <property type="match status" value="1"/>
</dbReference>
<reference evidence="9" key="1">
    <citation type="submission" date="2016-10" db="EMBL/GenBank/DDBJ databases">
        <title>Novel effectors identified in the apoplast of Cladosporium fulvum-infected tomato.</title>
        <authorList>
            <person name="Mesarich C.H."/>
            <person name="de Wit P.J.G.M."/>
        </authorList>
    </citation>
    <scope>NUCLEOTIDE SEQUENCE</scope>
    <source>
        <strain evidence="9">0WU</strain>
    </source>
</reference>
<dbReference type="SUPFAM" id="SSF54534">
    <property type="entry name" value="FKBP-like"/>
    <property type="match status" value="1"/>
</dbReference>
<sequence>MKFTTITTAVALFCAGALALDKPLNIEKTHSEECADSERTKIGDKISMHYRGTLEKDGSEFDASYNRNQPLDFAVGKGQVIKGWDEGTQGMCIGDKRTLTIQPEYGYGDRGVGPIPGGAVLIFEIELMGINGKTKAEAQKEL</sequence>
<dbReference type="Pfam" id="PF00254">
    <property type="entry name" value="FKBP_C"/>
    <property type="match status" value="1"/>
</dbReference>
<keyword evidence="5 6" id="KW-0413">Isomerase</keyword>
<evidence type="ECO:0000256" key="4">
    <source>
        <dbReference type="ARBA" id="ARBA00023110"/>
    </source>
</evidence>
<evidence type="ECO:0000256" key="6">
    <source>
        <dbReference type="PROSITE-ProRule" id="PRU00277"/>
    </source>
</evidence>
<dbReference type="PROSITE" id="PS50059">
    <property type="entry name" value="FKBP_PPIASE"/>
    <property type="match status" value="1"/>
</dbReference>
<dbReference type="EMBL" id="KX943154">
    <property type="protein sequence ID" value="AQA29325.1"/>
    <property type="molecule type" value="Genomic_DNA"/>
</dbReference>
<dbReference type="GO" id="GO:0005783">
    <property type="term" value="C:endoplasmic reticulum"/>
    <property type="evidence" value="ECO:0007669"/>
    <property type="project" value="TreeGrafter"/>
</dbReference>
<proteinExistence type="predicted"/>
<evidence type="ECO:0000313" key="9">
    <source>
        <dbReference type="EMBL" id="AQA29325.1"/>
    </source>
</evidence>
<feature type="signal peptide" evidence="7">
    <location>
        <begin position="1"/>
        <end position="19"/>
    </location>
</feature>
<dbReference type="InterPro" id="IPR044609">
    <property type="entry name" value="FKBP2/11"/>
</dbReference>
<evidence type="ECO:0000256" key="5">
    <source>
        <dbReference type="ARBA" id="ARBA00023235"/>
    </source>
</evidence>
<feature type="domain" description="PPIase FKBP-type" evidence="8">
    <location>
        <begin position="43"/>
        <end position="131"/>
    </location>
</feature>
<evidence type="ECO:0000256" key="1">
    <source>
        <dbReference type="ARBA" id="ARBA00000971"/>
    </source>
</evidence>
<comment type="catalytic activity">
    <reaction evidence="1 6">
        <text>[protein]-peptidylproline (omega=180) = [protein]-peptidylproline (omega=0)</text>
        <dbReference type="Rhea" id="RHEA:16237"/>
        <dbReference type="Rhea" id="RHEA-COMP:10747"/>
        <dbReference type="Rhea" id="RHEA-COMP:10748"/>
        <dbReference type="ChEBI" id="CHEBI:83833"/>
        <dbReference type="ChEBI" id="CHEBI:83834"/>
        <dbReference type="EC" id="5.2.1.8"/>
    </reaction>
</comment>
<protein>
    <recommendedName>
        <fullName evidence="3 6">peptidylprolyl isomerase</fullName>
        <ecNumber evidence="3 6">5.2.1.8</ecNumber>
    </recommendedName>
</protein>
<dbReference type="EC" id="5.2.1.8" evidence="3 6"/>
<evidence type="ECO:0000256" key="7">
    <source>
        <dbReference type="SAM" id="SignalP"/>
    </source>
</evidence>
<dbReference type="AlphaFoldDB" id="A0A1P8YY79"/>
<evidence type="ECO:0000256" key="2">
    <source>
        <dbReference type="ARBA" id="ARBA00002388"/>
    </source>
</evidence>
<feature type="chain" id="PRO_5012546516" description="peptidylprolyl isomerase" evidence="7">
    <location>
        <begin position="20"/>
        <end position="142"/>
    </location>
</feature>
<dbReference type="InterPro" id="IPR001179">
    <property type="entry name" value="PPIase_FKBP_dom"/>
</dbReference>
<evidence type="ECO:0000259" key="8">
    <source>
        <dbReference type="PROSITE" id="PS50059"/>
    </source>
</evidence>
<organism evidence="9">
    <name type="scientific">Passalora fulva</name>
    <name type="common">Tomato leaf mold</name>
    <name type="synonym">Cladosporium fulvum</name>
    <dbReference type="NCBI Taxonomy" id="5499"/>
    <lineage>
        <taxon>Eukaryota</taxon>
        <taxon>Fungi</taxon>
        <taxon>Dikarya</taxon>
        <taxon>Ascomycota</taxon>
        <taxon>Pezizomycotina</taxon>
        <taxon>Dothideomycetes</taxon>
        <taxon>Dothideomycetidae</taxon>
        <taxon>Mycosphaerellales</taxon>
        <taxon>Mycosphaerellaceae</taxon>
        <taxon>Fulvia</taxon>
    </lineage>
</organism>
<comment type="function">
    <text evidence="2">PPIases accelerate the folding of proteins. It catalyzes the cis-trans isomerization of proline imidic peptide bonds in oligopeptides.</text>
</comment>
<dbReference type="OMA" id="PKTCDIQ"/>
<accession>A0A1P8YY79</accession>
<dbReference type="InterPro" id="IPR046357">
    <property type="entry name" value="PPIase_dom_sf"/>
</dbReference>
<dbReference type="PANTHER" id="PTHR45779">
    <property type="entry name" value="PEPTIDYLPROLYL ISOMERASE"/>
    <property type="match status" value="1"/>
</dbReference>